<reference evidence="2" key="2">
    <citation type="journal article" date="2016" name="Genome Announc.">
        <title>Draft Genome Sequences of Two Novel Amoeba-Resistant Intranuclear Bacteria, 'Candidatus Berkiella cookevillensis' and 'Candidatus Berkiella aquae'.</title>
        <authorList>
            <person name="Mehari Y.T."/>
            <person name="Arivett B.A."/>
            <person name="Farone A.L."/>
            <person name="Gunderson J.H."/>
            <person name="Farone M.B."/>
        </authorList>
    </citation>
    <scope>NUCLEOTIDE SEQUENCE</scope>
    <source>
        <strain evidence="2">CC99</strain>
    </source>
</reference>
<dbReference type="AlphaFoldDB" id="A0A0Q9YTH1"/>
<gene>
    <name evidence="1" type="ORF">CC99x_00450</name>
    <name evidence="2" type="ORF">CC99x_004685</name>
</gene>
<evidence type="ECO:0000313" key="2">
    <source>
        <dbReference type="EMBL" id="MCS5708195.1"/>
    </source>
</evidence>
<keyword evidence="3" id="KW-1185">Reference proteome</keyword>
<comment type="caution">
    <text evidence="1">The sequence shown here is derived from an EMBL/GenBank/DDBJ whole genome shotgun (WGS) entry which is preliminary data.</text>
</comment>
<reference evidence="2" key="3">
    <citation type="submission" date="2021-06" db="EMBL/GenBank/DDBJ databases">
        <title>Genomic Description and Analysis of Intracellular Bacteria, Candidatus Berkiella cookevillensis and Candidatus Berkiella aquae.</title>
        <authorList>
            <person name="Kidane D.T."/>
            <person name="Mehari Y.T."/>
            <person name="Rice F.C."/>
            <person name="Arivett B.A."/>
            <person name="Farone A.L."/>
            <person name="Berk S.G."/>
            <person name="Farone M.B."/>
        </authorList>
    </citation>
    <scope>NUCLEOTIDE SEQUENCE</scope>
    <source>
        <strain evidence="2">CC99</strain>
    </source>
</reference>
<dbReference type="OrthoDB" id="5644460at2"/>
<organism evidence="1">
    <name type="scientific">Candidatus Berkiella cookevillensis</name>
    <dbReference type="NCBI Taxonomy" id="437022"/>
    <lineage>
        <taxon>Bacteria</taxon>
        <taxon>Pseudomonadati</taxon>
        <taxon>Pseudomonadota</taxon>
        <taxon>Gammaproteobacteria</taxon>
        <taxon>Candidatus Berkiellales</taxon>
        <taxon>Candidatus Berkiellaceae</taxon>
        <taxon>Candidatus Berkiella</taxon>
    </lineage>
</organism>
<reference evidence="1" key="1">
    <citation type="submission" date="2015-09" db="EMBL/GenBank/DDBJ databases">
        <title>Draft Genome Sequences of Two Novel Amoeba-resistant Intranuclear Bacteria, Candidatus Berkiella cookevillensis and Candidatus Berkiella aquae.</title>
        <authorList>
            <person name="Mehari Y.T."/>
            <person name="Arivett B.A."/>
            <person name="Farone A.L."/>
            <person name="Gunderson J.H."/>
            <person name="Farone M.B."/>
        </authorList>
    </citation>
    <scope>NUCLEOTIDE SEQUENCE [LARGE SCALE GENOMIC DNA]</scope>
    <source>
        <strain evidence="1">CC99</strain>
    </source>
</reference>
<dbReference type="Proteomes" id="UP000051494">
    <property type="component" value="Unassembled WGS sequence"/>
</dbReference>
<proteinExistence type="predicted"/>
<dbReference type="STRING" id="437022.CC99x_00450"/>
<dbReference type="RefSeq" id="WP_057623189.1">
    <property type="nucleotide sequence ID" value="NZ_LKHV02000001.1"/>
</dbReference>
<protein>
    <recommendedName>
        <fullName evidence="4">NolW-like domain-containing protein</fullName>
    </recommendedName>
</protein>
<sequence>MKNCSFNQPSQSFRFVITWVFLAIFIPFAAFADNQIYLIDIKYRSSNDIVNAIAPLLPKDTTLKQFENKILLKTDPETYASIKAIVAELDVMPVQLRITLYHGNTAPSNVAGIDENNQTDLRAGSLDKGTRYIRSTSRETERKTDEILVQSGEVAFVKTNVTLPLLNHQYAYQDRSQAQRNLNQNATSTSTGQELTLPAELGTKIIIPTPSTATEGENDGTLLSIENPITTDLPINIPATPGANFTLKNANSNSSSSTVAQGNFQANRGANAQSYEYHQLNSGLHVRPIYTPGSDKVILEILSVNTTLEQPNQMNDKAYSQYQINSKMMIPLNEWVYIGGNRLDKMDAASYEYRTSSHEKNNQHLWVYIKKSD</sequence>
<dbReference type="EMBL" id="LKHV01000001">
    <property type="protein sequence ID" value="KRG20228.1"/>
    <property type="molecule type" value="Genomic_DNA"/>
</dbReference>
<evidence type="ECO:0000313" key="1">
    <source>
        <dbReference type="EMBL" id="KRG20228.1"/>
    </source>
</evidence>
<evidence type="ECO:0000313" key="3">
    <source>
        <dbReference type="Proteomes" id="UP000051494"/>
    </source>
</evidence>
<name>A0A0Q9YTH1_9GAMM</name>
<accession>A0A0Q9YTH1</accession>
<evidence type="ECO:0008006" key="4">
    <source>
        <dbReference type="Google" id="ProtNLM"/>
    </source>
</evidence>
<dbReference type="EMBL" id="LKHV02000001">
    <property type="protein sequence ID" value="MCS5708195.1"/>
    <property type="molecule type" value="Genomic_DNA"/>
</dbReference>